<proteinExistence type="predicted"/>
<protein>
    <submittedName>
        <fullName evidence="2">Uncharacterized protein</fullName>
    </submittedName>
</protein>
<feature type="compositionally biased region" description="Low complexity" evidence="1">
    <location>
        <begin position="30"/>
        <end position="45"/>
    </location>
</feature>
<dbReference type="AlphaFoldDB" id="A0AAJ0GMQ3"/>
<reference evidence="2" key="2">
    <citation type="submission" date="2023-06" db="EMBL/GenBank/DDBJ databases">
        <authorList>
            <consortium name="Lawrence Berkeley National Laboratory"/>
            <person name="Mondo S.J."/>
            <person name="Hensen N."/>
            <person name="Bonometti L."/>
            <person name="Westerberg I."/>
            <person name="Brannstrom I.O."/>
            <person name="Guillou S."/>
            <person name="Cros-Aarteil S."/>
            <person name="Calhoun S."/>
            <person name="Haridas S."/>
            <person name="Kuo A."/>
            <person name="Pangilinan J."/>
            <person name="Riley R."/>
            <person name="Labutti K."/>
            <person name="Andreopoulos B."/>
            <person name="Lipzen A."/>
            <person name="Chen C."/>
            <person name="Yanf M."/>
            <person name="Daum C."/>
            <person name="Ng V."/>
            <person name="Clum A."/>
            <person name="Steindorff A."/>
            <person name="Ohm R."/>
            <person name="Martin F."/>
            <person name="Silar P."/>
            <person name="Natvig D."/>
            <person name="Lalanne C."/>
            <person name="Gautier V."/>
            <person name="Ament-Velasquez S.L."/>
            <person name="Kruys A."/>
            <person name="Hutchinson M.I."/>
            <person name="Powell A.J."/>
            <person name="Barry K."/>
            <person name="Miller A.N."/>
            <person name="Grigoriev I.V."/>
            <person name="Debuchy R."/>
            <person name="Gladieux P."/>
            <person name="Thoren M.H."/>
            <person name="Johannesson H."/>
        </authorList>
    </citation>
    <scope>NUCLEOTIDE SEQUENCE</scope>
    <source>
        <strain evidence="2">CBS 333.67</strain>
    </source>
</reference>
<feature type="region of interest" description="Disordered" evidence="1">
    <location>
        <begin position="25"/>
        <end position="61"/>
    </location>
</feature>
<name>A0AAJ0GMQ3_9PEZI</name>
<evidence type="ECO:0000313" key="2">
    <source>
        <dbReference type="EMBL" id="KAK3302782.1"/>
    </source>
</evidence>
<evidence type="ECO:0000256" key="1">
    <source>
        <dbReference type="SAM" id="MobiDB-lite"/>
    </source>
</evidence>
<evidence type="ECO:0000313" key="3">
    <source>
        <dbReference type="Proteomes" id="UP001273166"/>
    </source>
</evidence>
<dbReference type="Proteomes" id="UP001273166">
    <property type="component" value="Unassembled WGS sequence"/>
</dbReference>
<dbReference type="RefSeq" id="XP_062718562.1">
    <property type="nucleotide sequence ID" value="XM_062863974.1"/>
</dbReference>
<keyword evidence="3" id="KW-1185">Reference proteome</keyword>
<comment type="caution">
    <text evidence="2">The sequence shown here is derived from an EMBL/GenBank/DDBJ whole genome shotgun (WGS) entry which is preliminary data.</text>
</comment>
<feature type="region of interest" description="Disordered" evidence="1">
    <location>
        <begin position="243"/>
        <end position="270"/>
    </location>
</feature>
<feature type="compositionally biased region" description="Basic and acidic residues" evidence="1">
    <location>
        <begin position="251"/>
        <end position="262"/>
    </location>
</feature>
<accession>A0AAJ0GMQ3</accession>
<organism evidence="2 3">
    <name type="scientific">Chaetomium strumarium</name>
    <dbReference type="NCBI Taxonomy" id="1170767"/>
    <lineage>
        <taxon>Eukaryota</taxon>
        <taxon>Fungi</taxon>
        <taxon>Dikarya</taxon>
        <taxon>Ascomycota</taxon>
        <taxon>Pezizomycotina</taxon>
        <taxon>Sordariomycetes</taxon>
        <taxon>Sordariomycetidae</taxon>
        <taxon>Sordariales</taxon>
        <taxon>Chaetomiaceae</taxon>
        <taxon>Chaetomium</taxon>
    </lineage>
</organism>
<sequence length="270" mass="30173">MPSPSFTGTNPSTNTTTDLSHQLQGVTLGNNNNNPLSEVNSNFNENENENENDTPTTYTYTERPTQQWDPTIDAICSVIRTAFPSSPHNPVTTTTTTRPDFQSYWHGVFTQLISTVAADATIPQHLTSPPVKDFEIKVFDRGHVGGCPCCLPDVEANILLENEDGVTKVDFVRGVRDYLFAGDTTSSTSSNTVPLVNTEDVEIEMETALVYSAQWMNPFLNHRGVPEVFLYCCSAGRMEEILKEEEEEERDGEKKMEDEMPKGRPRTRRA</sequence>
<dbReference type="GeneID" id="87882803"/>
<gene>
    <name evidence="2" type="ORF">B0T15DRAFT_315030</name>
</gene>
<reference evidence="2" key="1">
    <citation type="journal article" date="2023" name="Mol. Phylogenet. Evol.">
        <title>Genome-scale phylogeny and comparative genomics of the fungal order Sordariales.</title>
        <authorList>
            <person name="Hensen N."/>
            <person name="Bonometti L."/>
            <person name="Westerberg I."/>
            <person name="Brannstrom I.O."/>
            <person name="Guillou S."/>
            <person name="Cros-Aarteil S."/>
            <person name="Calhoun S."/>
            <person name="Haridas S."/>
            <person name="Kuo A."/>
            <person name="Mondo S."/>
            <person name="Pangilinan J."/>
            <person name="Riley R."/>
            <person name="LaButti K."/>
            <person name="Andreopoulos B."/>
            <person name="Lipzen A."/>
            <person name="Chen C."/>
            <person name="Yan M."/>
            <person name="Daum C."/>
            <person name="Ng V."/>
            <person name="Clum A."/>
            <person name="Steindorff A."/>
            <person name="Ohm R.A."/>
            <person name="Martin F."/>
            <person name="Silar P."/>
            <person name="Natvig D.O."/>
            <person name="Lalanne C."/>
            <person name="Gautier V."/>
            <person name="Ament-Velasquez S.L."/>
            <person name="Kruys A."/>
            <person name="Hutchinson M.I."/>
            <person name="Powell A.J."/>
            <person name="Barry K."/>
            <person name="Miller A.N."/>
            <person name="Grigoriev I.V."/>
            <person name="Debuchy R."/>
            <person name="Gladieux P."/>
            <person name="Hiltunen Thoren M."/>
            <person name="Johannesson H."/>
        </authorList>
    </citation>
    <scope>NUCLEOTIDE SEQUENCE</scope>
    <source>
        <strain evidence="2">CBS 333.67</strain>
    </source>
</reference>
<dbReference type="EMBL" id="JAUDZG010000007">
    <property type="protein sequence ID" value="KAK3302782.1"/>
    <property type="molecule type" value="Genomic_DNA"/>
</dbReference>